<dbReference type="RefSeq" id="WP_017834641.1">
    <property type="nucleotide sequence ID" value="NZ_JSUH01000014.1"/>
</dbReference>
<reference evidence="2 3" key="1">
    <citation type="journal article" date="2003" name="Int. J. Syst. Evol. Microbiol.">
        <title>Kocuria polaris sp. nov., an orange-pigmented psychrophilic bacterium isolated from an Antarctic cyanobacterial mat sample.</title>
        <authorList>
            <person name="Reddy G.S."/>
            <person name="Prakash J.S."/>
            <person name="Prabahar V."/>
            <person name="Matsumoto G.I."/>
            <person name="Stackebrandt E."/>
            <person name="Shivaji S."/>
        </authorList>
    </citation>
    <scope>NUCLEOTIDE SEQUENCE [LARGE SCALE GENOMIC DNA]</scope>
    <source>
        <strain evidence="2 3">CMS 76or</strain>
    </source>
</reference>
<dbReference type="GeneID" id="64347668"/>
<accession>A0A0A6VS89</accession>
<comment type="caution">
    <text evidence="2">The sequence shown here is derived from an EMBL/GenBank/DDBJ whole genome shotgun (WGS) entry which is preliminary data.</text>
</comment>
<keyword evidence="3" id="KW-1185">Reference proteome</keyword>
<evidence type="ECO:0000313" key="3">
    <source>
        <dbReference type="Proteomes" id="UP000030466"/>
    </source>
</evidence>
<feature type="domain" description="DUF6504" evidence="1">
    <location>
        <begin position="11"/>
        <end position="94"/>
    </location>
</feature>
<name>A0A0A6VS89_KOCRO</name>
<protein>
    <recommendedName>
        <fullName evidence="1">DUF6504 domain-containing protein</fullName>
    </recommendedName>
</protein>
<evidence type="ECO:0000313" key="2">
    <source>
        <dbReference type="EMBL" id="KHD96629.1"/>
    </source>
</evidence>
<dbReference type="InterPro" id="IPR045443">
    <property type="entry name" value="DUF6504"/>
</dbReference>
<evidence type="ECO:0000259" key="1">
    <source>
        <dbReference type="Pfam" id="PF20114"/>
    </source>
</evidence>
<dbReference type="Proteomes" id="UP000030466">
    <property type="component" value="Unassembled WGS sequence"/>
</dbReference>
<gene>
    <name evidence="2" type="ORF">GY22_14290</name>
</gene>
<dbReference type="AlphaFoldDB" id="A0A0A6VS89"/>
<dbReference type="EMBL" id="JSUH01000014">
    <property type="protein sequence ID" value="KHD96629.1"/>
    <property type="molecule type" value="Genomic_DNA"/>
</dbReference>
<organism evidence="2 3">
    <name type="scientific">Kocuria rosea subsp. polaris</name>
    <dbReference type="NCBI Taxonomy" id="136273"/>
    <lineage>
        <taxon>Bacteria</taxon>
        <taxon>Bacillati</taxon>
        <taxon>Actinomycetota</taxon>
        <taxon>Actinomycetes</taxon>
        <taxon>Micrococcales</taxon>
        <taxon>Micrococcaceae</taxon>
        <taxon>Kocuria</taxon>
    </lineage>
</organism>
<sequence>MGFLTESVDVDCDTDGVPVGVRWRGRDYLVAQGPVRWYERRAWWSEDARLPKDRGIGAVDQQMWRVQVQLNTRSELLTLELVHTLDTGRWRLLAATSASGIRVVRCA</sequence>
<dbReference type="Pfam" id="PF20114">
    <property type="entry name" value="DUF6504"/>
    <property type="match status" value="1"/>
</dbReference>
<dbReference type="OrthoDB" id="5190586at2"/>
<proteinExistence type="predicted"/>